<gene>
    <name evidence="3" type="ORF">LMS43_12160</name>
</gene>
<name>A0ABT8EL83_9BURK</name>
<keyword evidence="2" id="KW-0732">Signal</keyword>
<protein>
    <recommendedName>
        <fullName evidence="5">Lipoprotein</fullName>
    </recommendedName>
</protein>
<proteinExistence type="predicted"/>
<organism evidence="3 4">
    <name type="scientific">Alcaligenes endophyticus</name>
    <dbReference type="NCBI Taxonomy" id="1929088"/>
    <lineage>
        <taxon>Bacteria</taxon>
        <taxon>Pseudomonadati</taxon>
        <taxon>Pseudomonadota</taxon>
        <taxon>Betaproteobacteria</taxon>
        <taxon>Burkholderiales</taxon>
        <taxon>Alcaligenaceae</taxon>
        <taxon>Alcaligenes</taxon>
    </lineage>
</organism>
<evidence type="ECO:0008006" key="5">
    <source>
        <dbReference type="Google" id="ProtNLM"/>
    </source>
</evidence>
<dbReference type="PROSITE" id="PS51257">
    <property type="entry name" value="PROKAR_LIPOPROTEIN"/>
    <property type="match status" value="1"/>
</dbReference>
<evidence type="ECO:0000256" key="1">
    <source>
        <dbReference type="SAM" id="Coils"/>
    </source>
</evidence>
<accession>A0ABT8EL83</accession>
<evidence type="ECO:0000256" key="2">
    <source>
        <dbReference type="SAM" id="SignalP"/>
    </source>
</evidence>
<reference evidence="3" key="1">
    <citation type="submission" date="2021-11" db="EMBL/GenBank/DDBJ databases">
        <title>Draft genome sequence of Alcaligenes endophyticus type strain CCUG 75668T.</title>
        <authorList>
            <person name="Salva-Serra F."/>
            <person name="Duran R.E."/>
            <person name="Seeger M."/>
            <person name="Moore E.R.B."/>
            <person name="Jaen-Luchoro D."/>
        </authorList>
    </citation>
    <scope>NUCLEOTIDE SEQUENCE</scope>
    <source>
        <strain evidence="3">CCUG 75668</strain>
    </source>
</reference>
<feature type="chain" id="PRO_5047217499" description="Lipoprotein" evidence="2">
    <location>
        <begin position="23"/>
        <end position="167"/>
    </location>
</feature>
<sequence length="167" mass="18565">MTSSKLLWPALLAVLLSGCATTMSECNPHDSRASILTKMSCDSSGAYRAHIDQQEEQLLSAQEANALFHQIYKDIAAQRDASSATVAQQRDKQNALNRSVAQLLRSLSVKQTKEKGVQKQINDVERELKQLNQTTATATPDAHKQKQQQLQQLQQQVSRLQTSLGYD</sequence>
<evidence type="ECO:0000313" key="4">
    <source>
        <dbReference type="Proteomes" id="UP001168613"/>
    </source>
</evidence>
<dbReference type="Proteomes" id="UP001168613">
    <property type="component" value="Unassembled WGS sequence"/>
</dbReference>
<keyword evidence="1" id="KW-0175">Coiled coil</keyword>
<dbReference type="RefSeq" id="WP_266122953.1">
    <property type="nucleotide sequence ID" value="NZ_JAJHNU010000003.1"/>
</dbReference>
<dbReference type="EMBL" id="JAJHNU010000003">
    <property type="protein sequence ID" value="MDN4122043.1"/>
    <property type="molecule type" value="Genomic_DNA"/>
</dbReference>
<feature type="signal peptide" evidence="2">
    <location>
        <begin position="1"/>
        <end position="22"/>
    </location>
</feature>
<evidence type="ECO:0000313" key="3">
    <source>
        <dbReference type="EMBL" id="MDN4122043.1"/>
    </source>
</evidence>
<comment type="caution">
    <text evidence="3">The sequence shown here is derived from an EMBL/GenBank/DDBJ whole genome shotgun (WGS) entry which is preliminary data.</text>
</comment>
<feature type="coiled-coil region" evidence="1">
    <location>
        <begin position="114"/>
        <end position="163"/>
    </location>
</feature>
<keyword evidence="4" id="KW-1185">Reference proteome</keyword>